<proteinExistence type="predicted"/>
<name>A0A0J1IBA3_NIACI</name>
<keyword evidence="7" id="KW-0238">DNA-binding</keyword>
<dbReference type="EMBL" id="LDPH01000026">
    <property type="protein sequence ID" value="KLV23262.1"/>
    <property type="molecule type" value="Genomic_DNA"/>
</dbReference>
<dbReference type="Proteomes" id="UP000036045">
    <property type="component" value="Unassembled WGS sequence"/>
</dbReference>
<dbReference type="PATRIC" id="fig|1397.4.peg.2695"/>
<evidence type="ECO:0000256" key="2">
    <source>
        <dbReference type="ARBA" id="ARBA00022692"/>
    </source>
</evidence>
<comment type="caution">
    <text evidence="7">The sequence shown here is derived from an EMBL/GenBank/DDBJ whole genome shotgun (WGS) entry which is preliminary data.</text>
</comment>
<evidence type="ECO:0000313" key="7">
    <source>
        <dbReference type="EMBL" id="KLV23262.1"/>
    </source>
</evidence>
<evidence type="ECO:0000256" key="5">
    <source>
        <dbReference type="SAM" id="Phobius"/>
    </source>
</evidence>
<dbReference type="OrthoDB" id="9793277at2"/>
<evidence type="ECO:0000313" key="8">
    <source>
        <dbReference type="Proteomes" id="UP000036045"/>
    </source>
</evidence>
<dbReference type="RefSeq" id="WP_047943972.1">
    <property type="nucleotide sequence ID" value="NZ_JABRVN010000027.1"/>
</dbReference>
<dbReference type="PROSITE" id="PS50943">
    <property type="entry name" value="HTH_CROC1"/>
    <property type="match status" value="1"/>
</dbReference>
<evidence type="ECO:0000259" key="6">
    <source>
        <dbReference type="PROSITE" id="PS50943"/>
    </source>
</evidence>
<feature type="domain" description="HTH cro/C1-type" evidence="6">
    <location>
        <begin position="11"/>
        <end position="65"/>
    </location>
</feature>
<keyword evidence="4 5" id="KW-0472">Membrane</keyword>
<dbReference type="AlphaFoldDB" id="A0A0J1IBA3"/>
<dbReference type="GO" id="GO:0003677">
    <property type="term" value="F:DNA binding"/>
    <property type="evidence" value="ECO:0007669"/>
    <property type="project" value="UniProtKB-KW"/>
</dbReference>
<evidence type="ECO:0000256" key="1">
    <source>
        <dbReference type="ARBA" id="ARBA00004127"/>
    </source>
</evidence>
<organism evidence="7 8">
    <name type="scientific">Niallia circulans</name>
    <name type="common">Bacillus circulans</name>
    <dbReference type="NCBI Taxonomy" id="1397"/>
    <lineage>
        <taxon>Bacteria</taxon>
        <taxon>Bacillati</taxon>
        <taxon>Bacillota</taxon>
        <taxon>Bacilli</taxon>
        <taxon>Bacillales</taxon>
        <taxon>Bacillaceae</taxon>
        <taxon>Niallia</taxon>
    </lineage>
</organism>
<reference evidence="7 8" key="1">
    <citation type="submission" date="2015-05" db="EMBL/GenBank/DDBJ databases">
        <title>Whole genome sequence and identification of bacterial endophytes from Costus igneus.</title>
        <authorList>
            <person name="Lee Y.P."/>
            <person name="Gan H.M."/>
            <person name="Eng W."/>
            <person name="Wheatley M.S."/>
            <person name="Caraballo A."/>
            <person name="Polter S."/>
            <person name="Savka M.A."/>
            <person name="Hudson A.O."/>
        </authorList>
    </citation>
    <scope>NUCLEOTIDE SEQUENCE [LARGE SCALE GENOMIC DNA]</scope>
    <source>
        <strain evidence="7 8">RIT379</strain>
    </source>
</reference>
<evidence type="ECO:0000256" key="4">
    <source>
        <dbReference type="ARBA" id="ARBA00023136"/>
    </source>
</evidence>
<dbReference type="GO" id="GO:0012505">
    <property type="term" value="C:endomembrane system"/>
    <property type="evidence" value="ECO:0007669"/>
    <property type="project" value="UniProtKB-SubCell"/>
</dbReference>
<feature type="transmembrane region" description="Helical" evidence="5">
    <location>
        <begin position="164"/>
        <end position="184"/>
    </location>
</feature>
<dbReference type="InterPro" id="IPR010652">
    <property type="entry name" value="DUF1232"/>
</dbReference>
<comment type="subcellular location">
    <subcellularLocation>
        <location evidence="1">Endomembrane system</location>
        <topology evidence="1">Multi-pass membrane protein</topology>
    </subcellularLocation>
</comment>
<accession>A0A0J1IBA3</accession>
<keyword evidence="8" id="KW-1185">Reference proteome</keyword>
<dbReference type="Gene3D" id="1.10.260.40">
    <property type="entry name" value="lambda repressor-like DNA-binding domains"/>
    <property type="match status" value="1"/>
</dbReference>
<dbReference type="CDD" id="cd00093">
    <property type="entry name" value="HTH_XRE"/>
    <property type="match status" value="1"/>
</dbReference>
<evidence type="ECO:0000256" key="3">
    <source>
        <dbReference type="ARBA" id="ARBA00022989"/>
    </source>
</evidence>
<dbReference type="Pfam" id="PF06803">
    <property type="entry name" value="DUF1232"/>
    <property type="match status" value="1"/>
</dbReference>
<protein>
    <submittedName>
        <fullName evidence="7">DNA-binding protein</fullName>
    </submittedName>
</protein>
<keyword evidence="3 5" id="KW-1133">Transmembrane helix</keyword>
<gene>
    <name evidence="7" type="ORF">ABW02_19790</name>
</gene>
<keyword evidence="2 5" id="KW-0812">Transmembrane</keyword>
<sequence>MRDINEIGLLLKNLLKKNAMSMRKLSVLTNIDTATISRIINGKRRPTPEHLQKFAKFLDFPVDKMFTAAGYLPSEVSSQSEDIFDSIETIQSELFSSNHYKETFSIKEVQEQLQKYNHYALTDEGKGLVADKFEEKVQKVEGVGPFIQQLKEYYQRFSNKKGNITELAVMGAALIYFIISVDVIPDYIFPIGYLDDAVAIKISAKLLPAKG</sequence>
<dbReference type="SMART" id="SM00530">
    <property type="entry name" value="HTH_XRE"/>
    <property type="match status" value="1"/>
</dbReference>
<dbReference type="Pfam" id="PF01381">
    <property type="entry name" value="HTH_3"/>
    <property type="match status" value="1"/>
</dbReference>
<dbReference type="InterPro" id="IPR001387">
    <property type="entry name" value="Cro/C1-type_HTH"/>
</dbReference>
<dbReference type="InterPro" id="IPR010982">
    <property type="entry name" value="Lambda_DNA-bd_dom_sf"/>
</dbReference>
<dbReference type="SUPFAM" id="SSF47413">
    <property type="entry name" value="lambda repressor-like DNA-binding domains"/>
    <property type="match status" value="1"/>
</dbReference>